<dbReference type="InterPro" id="IPR057596">
    <property type="entry name" value="RDRP_core"/>
</dbReference>
<evidence type="ECO:0000313" key="4">
    <source>
        <dbReference type="EMBL" id="PPQ98128.1"/>
    </source>
</evidence>
<feature type="compositionally biased region" description="Basic and acidic residues" evidence="1">
    <location>
        <begin position="1356"/>
        <end position="1366"/>
    </location>
</feature>
<feature type="compositionally biased region" description="Basic residues" evidence="1">
    <location>
        <begin position="1346"/>
        <end position="1355"/>
    </location>
</feature>
<sequence>MNISIWGIPTEANQWTVTRSLATILHSEDFAPIVEGRLINFSVKLEEAKDGSARNTGIGVLTLPTVELGNKFLTYISNLSPEEAAKKLKISGKGRRMKFRRSLNPPSSWQATTLRKTPYVDPDIEEERLLKVRQLDDSVLRVDAVQFGIFYQRYDSKERKPGASPRAFSVEWVRDYAQNDYGSIKFEYDHKVIRITLGNELSESEGCSIGINFASIRKIGVGYDAKPYICFDTLTPPVLERIQFHRPLTGKTDVDNRRYKQRIGAIHPGHAIVAPYTPHLRVLLYNTQDRDAIGVFCEACKVAGLADSMIIKLTHPNAVQIEALKNDFFASKRMYRLHKQLGVFEWPIAFQLESLLHNGLLHTGDIEDNLLPRVQVLKKEYEHKGAAGARLIGDILRRYNEALQVRSPQESPVACFERVLENFAKTKMPVSRDTPVINCYHVTFTPTRMLLEGPYPSQSNRVIRRYKGFEDHFIRVDFRDEDRLQYRWDKSVDGASFLRERVGRTLKEGFELAGRKFEFLAYSSSALREHAVWFMNPFTYPDEGLVTAASIRDSLGDFAGTELLKQPSKYAARLAQAFTATDPSVDIRKNEWEEVPDLGKKPHLFTDGVGTISRALGDRIWGKLSEGKHNQGSLTPSAYQIRFLGYKGVVAVDEQLDKTGNGIHMRLRPSMKKFEVRDDEIAPLEIAQAFEYHNICYLNRPLVMLLEDLGVRPEALQELQDTAVEKAKLIDQSISHFKDLVVSHNLAASFRLRYILERLHGRYNMDLTSNGGTIAMDNPFWRQLRQVAMTDILRDIKHHARIPVPHSYLLVGVADEGPAYIARGYKNVFTLKEGQIFGPRSLASCLGGGDVDGDLFSVICHDPVLPRTVYPPASYDPLPTFELDRESTVDDICDFIVEYINSDLLGLLSTRLLIVADQSSEGMRDEICLQLAELCSHAVDYPKQGTPPNLDPDQLPQTLIRCKPDWQAAEVVSPRKTDYYESSRALGILYRSIELDETLPVLAEGAPSSNLSDPIYLALREDVKEYIGDSVENSYSLEILRIFRYYADELRYICATHTLSNAPGVRLLEAEIVIGTILAKCSQKRWRADRSYRMRLHAGTLVKHVRQSLIEDIDIEKAPFKELLNGLDRAWQAWTLSLRKRDEFGAHSFGLIALGRAGSPFPASAKRPKLSNFDSSAFSLEGIAEQDAAEFLRDGIDEAKCIAGSIRSVRPFERKVEAVASIGPSERKHVLKLCFELPQKYLSLLDLAPLDQFRISLKGAAIQQVSSIPPSCTLPFFLVFSGGLHVMWTHKGPESKPSYLNTWTISGNNDVNIDSWYYTQEERSANSKIPSSVEAKEVTDKESHLKSARASKRKQKVEAKRQKREALQQAESKTNMPTPPVSNGSDNRQEENKPTGSTEASKPPVQASETDLFKPGFRSGSELYIPIGEVQGRLKQYVHLTGVVTDISEVKMTRTQELSRHIQIVDPSIHGDHDAYGSLRGLKITCFTKYHKEWLPNPKLGDLILLRDVKITEFNGNVTGVGYQNKLRWAAYSPLRKAFHHGEYNKAPMAEGLGPGGTGVPFSPFLKPGSLESDYCARLFKWWQGVTGAVGNDTPALTQAGDRSCHSKQRQHLLISEAGPNVEPQGFFDCTIEILQVWVNPDSPFVNIYATDYTRQEGMMGNASHRLPASLSDYVLHFEMWEAAARIARDMKAGQYYHIVNARMRISPNGSLEAKVVQDKITLLQESDADRNSHLKGLLERKGIWAAKEAKLEEEIRFDTIQNAKAGKFFNCAVELLYASSDRNETPYIFVTDYTSHPSLPILHEPWAAGLERRVVKIALSDEQANIAASPTIGGFYAIRKLRLKHSPTDNLFRGYLGGHEKLVAGLNPRKTDNEHLNGLLRRKEQWTHERTQRVENEVAPSVPNSQRSGPFTRIKDIPLSNRDVARHEVVARVVDFFPLNLCDASQQRCRLCKTKIPDSQKACFKCADFEREHVQVVYQAFILIQDQDGEQIRVSINDKCPILAGLRRAHLRDDQAALSEFRKRISPLLNDQEAMHEEMESGKTVRYRTDGPLFCFDIETWVVIDTQATRAFSLLNYTRLD</sequence>
<name>A0A409Y584_9AGAR</name>
<dbReference type="GO" id="GO:0000723">
    <property type="term" value="P:telomere maintenance"/>
    <property type="evidence" value="ECO:0007669"/>
    <property type="project" value="InterPro"/>
</dbReference>
<feature type="domain" description="Telomeric single stranded DNA binding POT1/Cdc13" evidence="2">
    <location>
        <begin position="1424"/>
        <end position="1534"/>
    </location>
</feature>
<gene>
    <name evidence="4" type="ORF">CVT26_003172</name>
</gene>
<dbReference type="InterPro" id="IPR007855">
    <property type="entry name" value="RDRP"/>
</dbReference>
<feature type="compositionally biased region" description="Polar residues" evidence="1">
    <location>
        <begin position="1369"/>
        <end position="1386"/>
    </location>
</feature>
<dbReference type="Gene3D" id="2.40.50.140">
    <property type="entry name" value="Nucleic acid-binding proteins"/>
    <property type="match status" value="3"/>
</dbReference>
<dbReference type="InterPro" id="IPR011564">
    <property type="entry name" value="Telomer_end-bd_POT1/Cdc13"/>
</dbReference>
<evidence type="ECO:0000259" key="2">
    <source>
        <dbReference type="Pfam" id="PF02765"/>
    </source>
</evidence>
<feature type="region of interest" description="Disordered" evidence="1">
    <location>
        <begin position="1891"/>
        <end position="1911"/>
    </location>
</feature>
<evidence type="ECO:0000259" key="3">
    <source>
        <dbReference type="Pfam" id="PF05183"/>
    </source>
</evidence>
<dbReference type="STRING" id="231916.A0A409Y584"/>
<dbReference type="Pfam" id="PF05183">
    <property type="entry name" value="RdRP"/>
    <property type="match status" value="2"/>
</dbReference>
<dbReference type="EMBL" id="NHYE01001142">
    <property type="protein sequence ID" value="PPQ98128.1"/>
    <property type="molecule type" value="Genomic_DNA"/>
</dbReference>
<dbReference type="SUPFAM" id="SSF50249">
    <property type="entry name" value="Nucleic acid-binding proteins"/>
    <property type="match status" value="2"/>
</dbReference>
<evidence type="ECO:0000313" key="5">
    <source>
        <dbReference type="Proteomes" id="UP000284706"/>
    </source>
</evidence>
<organism evidence="4 5">
    <name type="scientific">Gymnopilus dilepis</name>
    <dbReference type="NCBI Taxonomy" id="231916"/>
    <lineage>
        <taxon>Eukaryota</taxon>
        <taxon>Fungi</taxon>
        <taxon>Dikarya</taxon>
        <taxon>Basidiomycota</taxon>
        <taxon>Agaricomycotina</taxon>
        <taxon>Agaricomycetes</taxon>
        <taxon>Agaricomycetidae</taxon>
        <taxon>Agaricales</taxon>
        <taxon>Agaricineae</taxon>
        <taxon>Hymenogastraceae</taxon>
        <taxon>Gymnopilus</taxon>
    </lineage>
</organism>
<evidence type="ECO:0000256" key="1">
    <source>
        <dbReference type="SAM" id="MobiDB-lite"/>
    </source>
</evidence>
<dbReference type="PANTHER" id="PTHR23079">
    <property type="entry name" value="RNA-DEPENDENT RNA POLYMERASE"/>
    <property type="match status" value="1"/>
</dbReference>
<dbReference type="GO" id="GO:0003968">
    <property type="term" value="F:RNA-directed RNA polymerase activity"/>
    <property type="evidence" value="ECO:0007669"/>
    <property type="project" value="UniProtKB-KW"/>
</dbReference>
<proteinExistence type="predicted"/>
<dbReference type="GO" id="GO:0030422">
    <property type="term" value="P:siRNA processing"/>
    <property type="evidence" value="ECO:0007669"/>
    <property type="project" value="TreeGrafter"/>
</dbReference>
<feature type="domain" description="RDRP core" evidence="3">
    <location>
        <begin position="444"/>
        <end position="837"/>
    </location>
</feature>
<feature type="compositionally biased region" description="Basic and acidic residues" evidence="1">
    <location>
        <begin position="1334"/>
        <end position="1345"/>
    </location>
</feature>
<dbReference type="GO" id="GO:0000781">
    <property type="term" value="C:chromosome, telomeric region"/>
    <property type="evidence" value="ECO:0007669"/>
    <property type="project" value="InterPro"/>
</dbReference>
<dbReference type="Pfam" id="PF02765">
    <property type="entry name" value="POT1"/>
    <property type="match status" value="1"/>
</dbReference>
<feature type="region of interest" description="Disordered" evidence="1">
    <location>
        <begin position="1327"/>
        <end position="1414"/>
    </location>
</feature>
<dbReference type="InParanoid" id="A0A409Y584"/>
<accession>A0A409Y584</accession>
<feature type="domain" description="RDRP core" evidence="3">
    <location>
        <begin position="838"/>
        <end position="993"/>
    </location>
</feature>
<protein>
    <submittedName>
        <fullName evidence="4">Uncharacterized protein</fullName>
    </submittedName>
</protein>
<dbReference type="OrthoDB" id="6513042at2759"/>
<dbReference type="GO" id="GO:0031380">
    <property type="term" value="C:nuclear RNA-directed RNA polymerase complex"/>
    <property type="evidence" value="ECO:0007669"/>
    <property type="project" value="TreeGrafter"/>
</dbReference>
<comment type="caution">
    <text evidence="4">The sequence shown here is derived from an EMBL/GenBank/DDBJ whole genome shotgun (WGS) entry which is preliminary data.</text>
</comment>
<reference evidence="4 5" key="1">
    <citation type="journal article" date="2018" name="Evol. Lett.">
        <title>Horizontal gene cluster transfer increased hallucinogenic mushroom diversity.</title>
        <authorList>
            <person name="Reynolds H.T."/>
            <person name="Vijayakumar V."/>
            <person name="Gluck-Thaler E."/>
            <person name="Korotkin H.B."/>
            <person name="Matheny P.B."/>
            <person name="Slot J.C."/>
        </authorList>
    </citation>
    <scope>NUCLEOTIDE SEQUENCE [LARGE SCALE GENOMIC DNA]</scope>
    <source>
        <strain evidence="4 5">SRW20</strain>
    </source>
</reference>
<dbReference type="PANTHER" id="PTHR23079:SF55">
    <property type="entry name" value="RNA-DIRECTED RNA POLYMERASE"/>
    <property type="match status" value="1"/>
</dbReference>
<dbReference type="GO" id="GO:0003723">
    <property type="term" value="F:RNA binding"/>
    <property type="evidence" value="ECO:0007669"/>
    <property type="project" value="UniProtKB-KW"/>
</dbReference>
<dbReference type="Proteomes" id="UP000284706">
    <property type="component" value="Unassembled WGS sequence"/>
</dbReference>
<dbReference type="InterPro" id="IPR012340">
    <property type="entry name" value="NA-bd_OB-fold"/>
</dbReference>
<keyword evidence="5" id="KW-1185">Reference proteome</keyword>
<dbReference type="GO" id="GO:0003677">
    <property type="term" value="F:DNA binding"/>
    <property type="evidence" value="ECO:0007669"/>
    <property type="project" value="InterPro"/>
</dbReference>